<name>A0A8S5MBD8_9CAUD</name>
<accession>A0A8S5MBD8</accession>
<keyword evidence="1" id="KW-1133">Transmembrane helix</keyword>
<evidence type="ECO:0000313" key="2">
    <source>
        <dbReference type="EMBL" id="DAD79399.1"/>
    </source>
</evidence>
<keyword evidence="1" id="KW-0472">Membrane</keyword>
<protein>
    <submittedName>
        <fullName evidence="2">Positive regulator of sigma(E), RseC/MucC</fullName>
    </submittedName>
</protein>
<feature type="transmembrane region" description="Helical" evidence="1">
    <location>
        <begin position="12"/>
        <end position="34"/>
    </location>
</feature>
<feature type="transmembrane region" description="Helical" evidence="1">
    <location>
        <begin position="40"/>
        <end position="57"/>
    </location>
</feature>
<keyword evidence="1" id="KW-0812">Transmembrane</keyword>
<evidence type="ECO:0000256" key="1">
    <source>
        <dbReference type="SAM" id="Phobius"/>
    </source>
</evidence>
<dbReference type="EMBL" id="BK014864">
    <property type="protein sequence ID" value="DAD79399.1"/>
    <property type="molecule type" value="Genomic_DNA"/>
</dbReference>
<reference evidence="2" key="1">
    <citation type="journal article" date="2021" name="Proc. Natl. Acad. Sci. U.S.A.">
        <title>A Catalog of Tens of Thousands of Viruses from Human Metagenomes Reveals Hidden Associations with Chronic Diseases.</title>
        <authorList>
            <person name="Tisza M.J."/>
            <person name="Buck C.B."/>
        </authorList>
    </citation>
    <scope>NUCLEOTIDE SEQUENCE</scope>
    <source>
        <strain evidence="2">CtxOS2</strain>
    </source>
</reference>
<organism evidence="2">
    <name type="scientific">Podoviridae sp. ctxOS2</name>
    <dbReference type="NCBI Taxonomy" id="2826590"/>
    <lineage>
        <taxon>Viruses</taxon>
        <taxon>Duplodnaviria</taxon>
        <taxon>Heunggongvirae</taxon>
        <taxon>Uroviricota</taxon>
        <taxon>Caudoviricetes</taxon>
    </lineage>
</organism>
<sequence length="88" mass="10635">MKVNRKEIQDEMINITFGTYLFTFLFAGIFFIIVENKGDTIGIFISGILFWLGYLLIRFINKKQSTKFLDNLEMREYYAIQYQREEER</sequence>
<proteinExistence type="predicted"/>